<evidence type="ECO:0000313" key="7">
    <source>
        <dbReference type="Proteomes" id="UP001589645"/>
    </source>
</evidence>
<dbReference type="Gene3D" id="1.10.4200.10">
    <property type="entry name" value="Triphosphoribosyl-dephospho-CoA protein"/>
    <property type="match status" value="1"/>
</dbReference>
<comment type="catalytic activity">
    <reaction evidence="1 5">
        <text>3'-dephospho-CoA + ATP = 2'-(5''-triphospho-alpha-D-ribosyl)-3'-dephospho-CoA + adenine</text>
        <dbReference type="Rhea" id="RHEA:15117"/>
        <dbReference type="ChEBI" id="CHEBI:16708"/>
        <dbReference type="ChEBI" id="CHEBI:30616"/>
        <dbReference type="ChEBI" id="CHEBI:57328"/>
        <dbReference type="ChEBI" id="CHEBI:61378"/>
        <dbReference type="EC" id="2.4.2.52"/>
    </reaction>
</comment>
<comment type="caution">
    <text evidence="6">The sequence shown here is derived from an EMBL/GenBank/DDBJ whole genome shotgun (WGS) entry which is preliminary data.</text>
</comment>
<dbReference type="NCBIfam" id="TIGR03125">
    <property type="entry name" value="citrate_citG"/>
    <property type="match status" value="1"/>
</dbReference>
<dbReference type="PANTHER" id="PTHR30201:SF2">
    <property type="entry name" value="2-(5''-TRIPHOSPHORIBOSYL)-3'-DEPHOSPHOCOENZYME-A SYNTHASE"/>
    <property type="match status" value="1"/>
</dbReference>
<reference evidence="6 7" key="1">
    <citation type="submission" date="2024-09" db="EMBL/GenBank/DDBJ databases">
        <authorList>
            <person name="Sun Q."/>
            <person name="Mori K."/>
        </authorList>
    </citation>
    <scope>NUCLEOTIDE SEQUENCE [LARGE SCALE GENOMIC DNA]</scope>
    <source>
        <strain evidence="6 7">CECT 8064</strain>
    </source>
</reference>
<sequence length="313" mass="34467">MNAALNLLVGAEHFCEAPIQADRTVRVDLFKLVSELAYHAMLVEVHLTPKPGLVDLLNNGAHSDMDVRLFERSAEAIKPFIYEFLVAGFEHRKHGADHLLSVLRPIGLQAEQAMFKATQGVNTHKGMIFSLGLICGAVGWLKGKSLAVDAVHISHVIKRCCATLVFDELKIAQLQPQSHGEKLFQQYGLTGARGEAASGFATITQFSLPAYEQAIARGQSTEHALWQTLLVLMANNQDTNVVSRGGMHGLRFVQNAAWQLLQQGGSDNPHLEQKLIELNQQFTDRRLSPGGSADLLAMTWLIAQLNHLNQHCQ</sequence>
<dbReference type="EC" id="2.4.2.52" evidence="5"/>
<dbReference type="GO" id="GO:0046917">
    <property type="term" value="F:triphosphoribosyl-dephospho-CoA synthase activity"/>
    <property type="evidence" value="ECO:0007669"/>
    <property type="project" value="UniProtKB-EC"/>
</dbReference>
<dbReference type="InterPro" id="IPR017551">
    <property type="entry name" value="TriPribosyl-deP-CoA_syn_CitG"/>
</dbReference>
<evidence type="ECO:0000256" key="2">
    <source>
        <dbReference type="ARBA" id="ARBA00022679"/>
    </source>
</evidence>
<dbReference type="GO" id="GO:0016757">
    <property type="term" value="F:glycosyltransferase activity"/>
    <property type="evidence" value="ECO:0007669"/>
    <property type="project" value="UniProtKB-KW"/>
</dbReference>
<accession>A0ABV5HI07</accession>
<protein>
    <recommendedName>
        <fullName evidence="5">Probable 2-(5''-triphosphoribosyl)-3'-dephosphocoenzyme-A synthase</fullName>
        <shortName evidence="5">2-(5''-triphosphoribosyl)-3'-dephospho-CoA synthase</shortName>
        <ecNumber evidence="5">2.4.2.52</ecNumber>
    </recommendedName>
</protein>
<dbReference type="RefSeq" id="WP_390189455.1">
    <property type="nucleotide sequence ID" value="NZ_JBHMEP010000001.1"/>
</dbReference>
<proteinExistence type="inferred from homology"/>
<evidence type="ECO:0000256" key="3">
    <source>
        <dbReference type="ARBA" id="ARBA00022741"/>
    </source>
</evidence>
<keyword evidence="2 5" id="KW-0808">Transferase</keyword>
<evidence type="ECO:0000313" key="6">
    <source>
        <dbReference type="EMBL" id="MFB9133849.1"/>
    </source>
</evidence>
<evidence type="ECO:0000256" key="1">
    <source>
        <dbReference type="ARBA" id="ARBA00001210"/>
    </source>
</evidence>
<keyword evidence="3 5" id="KW-0547">Nucleotide-binding</keyword>
<keyword evidence="6" id="KW-0328">Glycosyltransferase</keyword>
<dbReference type="Proteomes" id="UP001589645">
    <property type="component" value="Unassembled WGS sequence"/>
</dbReference>
<dbReference type="InterPro" id="IPR002736">
    <property type="entry name" value="CitG"/>
</dbReference>
<keyword evidence="7" id="KW-1185">Reference proteome</keyword>
<dbReference type="HAMAP" id="MF_00397">
    <property type="entry name" value="CitG"/>
    <property type="match status" value="1"/>
</dbReference>
<dbReference type="EMBL" id="JBHMEP010000001">
    <property type="protein sequence ID" value="MFB9133849.1"/>
    <property type="molecule type" value="Genomic_DNA"/>
</dbReference>
<evidence type="ECO:0000256" key="4">
    <source>
        <dbReference type="ARBA" id="ARBA00022840"/>
    </source>
</evidence>
<keyword evidence="4 5" id="KW-0067">ATP-binding</keyword>
<organism evidence="6 7">
    <name type="scientific">Vibrio olivae</name>
    <dbReference type="NCBI Taxonomy" id="1243002"/>
    <lineage>
        <taxon>Bacteria</taxon>
        <taxon>Pseudomonadati</taxon>
        <taxon>Pseudomonadota</taxon>
        <taxon>Gammaproteobacteria</taxon>
        <taxon>Vibrionales</taxon>
        <taxon>Vibrionaceae</taxon>
        <taxon>Vibrio</taxon>
    </lineage>
</organism>
<dbReference type="PANTHER" id="PTHR30201">
    <property type="entry name" value="TRIPHOSPHORIBOSYL-DEPHOSPHO-COA SYNTHASE"/>
    <property type="match status" value="1"/>
</dbReference>
<comment type="similarity">
    <text evidence="5">Belongs to the CitG/MdcB family.</text>
</comment>
<gene>
    <name evidence="5 6" type="primary">citG</name>
    <name evidence="6" type="ORF">ACFFUV_02565</name>
</gene>
<dbReference type="Pfam" id="PF01874">
    <property type="entry name" value="CitG"/>
    <property type="match status" value="1"/>
</dbReference>
<evidence type="ECO:0000256" key="5">
    <source>
        <dbReference type="HAMAP-Rule" id="MF_00397"/>
    </source>
</evidence>
<name>A0ABV5HI07_9VIBR</name>